<protein>
    <submittedName>
        <fullName evidence="6">Mandelate racemase</fullName>
    </submittedName>
</protein>
<feature type="domain" description="Mandelate racemase/muconate lactonizing enzyme C-terminal" evidence="5">
    <location>
        <begin position="146"/>
        <end position="242"/>
    </location>
</feature>
<feature type="compositionally biased region" description="Basic and acidic residues" evidence="4">
    <location>
        <begin position="356"/>
        <end position="366"/>
    </location>
</feature>
<dbReference type="SFLD" id="SFLDS00001">
    <property type="entry name" value="Enolase"/>
    <property type="match status" value="1"/>
</dbReference>
<keyword evidence="2" id="KW-0479">Metal-binding</keyword>
<dbReference type="RefSeq" id="WP_075776380.1">
    <property type="nucleotide sequence ID" value="NZ_CP019437.1"/>
</dbReference>
<dbReference type="Pfam" id="PF13378">
    <property type="entry name" value="MR_MLE_C"/>
    <property type="match status" value="1"/>
</dbReference>
<dbReference type="InterPro" id="IPR018110">
    <property type="entry name" value="Mandel_Rmase/mucon_lact_enz_CS"/>
</dbReference>
<dbReference type="InterPro" id="IPR013342">
    <property type="entry name" value="Mandelate_racemase_C"/>
</dbReference>
<dbReference type="CDD" id="cd03328">
    <property type="entry name" value="MR_like_3"/>
    <property type="match status" value="1"/>
</dbReference>
<evidence type="ECO:0000256" key="3">
    <source>
        <dbReference type="ARBA" id="ARBA00022842"/>
    </source>
</evidence>
<dbReference type="SFLD" id="SFLDG00179">
    <property type="entry name" value="mandelate_racemase"/>
    <property type="match status" value="1"/>
</dbReference>
<organism evidence="6 7">
    <name type="scientific">Thioclava nitratireducens</name>
    <dbReference type="NCBI Taxonomy" id="1915078"/>
    <lineage>
        <taxon>Bacteria</taxon>
        <taxon>Pseudomonadati</taxon>
        <taxon>Pseudomonadota</taxon>
        <taxon>Alphaproteobacteria</taxon>
        <taxon>Rhodobacterales</taxon>
        <taxon>Paracoccaceae</taxon>
        <taxon>Thioclava</taxon>
    </lineage>
</organism>
<dbReference type="Proteomes" id="UP000185622">
    <property type="component" value="Chromosome"/>
</dbReference>
<evidence type="ECO:0000259" key="5">
    <source>
        <dbReference type="SMART" id="SM00922"/>
    </source>
</evidence>
<dbReference type="Gene3D" id="3.20.20.120">
    <property type="entry name" value="Enolase-like C-terminal domain"/>
    <property type="match status" value="1"/>
</dbReference>
<accession>A0ABM6IF25</accession>
<dbReference type="PROSITE" id="PS00908">
    <property type="entry name" value="MR_MLE_1"/>
    <property type="match status" value="1"/>
</dbReference>
<dbReference type="InterPro" id="IPR046945">
    <property type="entry name" value="RHMD-like"/>
</dbReference>
<evidence type="ECO:0000256" key="2">
    <source>
        <dbReference type="ARBA" id="ARBA00022723"/>
    </source>
</evidence>
<dbReference type="SUPFAM" id="SSF51604">
    <property type="entry name" value="Enolase C-terminal domain-like"/>
    <property type="match status" value="1"/>
</dbReference>
<evidence type="ECO:0000256" key="4">
    <source>
        <dbReference type="SAM" id="MobiDB-lite"/>
    </source>
</evidence>
<evidence type="ECO:0000313" key="6">
    <source>
        <dbReference type="EMBL" id="AQS47346.1"/>
    </source>
</evidence>
<dbReference type="InterPro" id="IPR029065">
    <property type="entry name" value="Enolase_C-like"/>
</dbReference>
<dbReference type="SMART" id="SM00922">
    <property type="entry name" value="MR_MLE"/>
    <property type="match status" value="1"/>
</dbReference>
<dbReference type="Gene3D" id="3.30.390.10">
    <property type="entry name" value="Enolase-like, N-terminal domain"/>
    <property type="match status" value="1"/>
</dbReference>
<name>A0ABM6IF25_9RHOB</name>
<gene>
    <name evidence="6" type="ORF">BMG03_05705</name>
</gene>
<reference evidence="6 7" key="1">
    <citation type="submission" date="2017-01" db="EMBL/GenBank/DDBJ databases">
        <title>The complete genome sequence of a sulfur-oxidizing marine bacterium Thioclava sp. 25B10_4T.</title>
        <authorList>
            <person name="Liu Y."/>
            <person name="Lai Q."/>
            <person name="Shao Z."/>
        </authorList>
    </citation>
    <scope>NUCLEOTIDE SEQUENCE [LARGE SCALE GENOMIC DNA]</scope>
    <source>
        <strain evidence="6 7">25B10_4</strain>
    </source>
</reference>
<dbReference type="PANTHER" id="PTHR13794">
    <property type="entry name" value="ENOLASE SUPERFAMILY, MANDELATE RACEMASE"/>
    <property type="match status" value="1"/>
</dbReference>
<keyword evidence="7" id="KW-1185">Reference proteome</keyword>
<dbReference type="SUPFAM" id="SSF54826">
    <property type="entry name" value="Enolase N-terminal domain-like"/>
    <property type="match status" value="1"/>
</dbReference>
<proteinExistence type="predicted"/>
<feature type="compositionally biased region" description="Basic and acidic residues" evidence="4">
    <location>
        <begin position="337"/>
        <end position="347"/>
    </location>
</feature>
<dbReference type="EMBL" id="CP019437">
    <property type="protein sequence ID" value="AQS47346.1"/>
    <property type="molecule type" value="Genomic_DNA"/>
</dbReference>
<dbReference type="PANTHER" id="PTHR13794:SF58">
    <property type="entry name" value="MITOCHONDRIAL ENOLASE SUPERFAMILY MEMBER 1"/>
    <property type="match status" value="1"/>
</dbReference>
<evidence type="ECO:0000313" key="7">
    <source>
        <dbReference type="Proteomes" id="UP000185622"/>
    </source>
</evidence>
<evidence type="ECO:0000256" key="1">
    <source>
        <dbReference type="ARBA" id="ARBA00001946"/>
    </source>
</evidence>
<sequence length="366" mass="39424">MTLGSDPLIEAVDVSVLTIPTDAPESDGTLEWSETSMVLVSISAGGETGLGYSYTTPATAGIVRDTLFPQVKGRNALDIAKLWLAMVHATRNIGRDGPVAMAIAAVDTALWDLKGKLLGQPVAALLGRARDAIPAYGSGGFTSYDDRQLRDQLEGWAAEGFSMVKIKVGRDPDRDPHRLKQARNAIGSDCRLFMDANGAQNRKEALALAERAREFGVEWHEEPVSSDDLEGLRLCRDRAPAGMNVTAGEYGFNIGYFRHMLEAGAVDVLQADATRCAGITGFMGVAALSAAHQVPLSAHCAPALHLHACLAALPAIHLEWFHDHVRIEGMLFDGAPEPEKGQLRDNGEPGLGLRLRPREAERFRQA</sequence>
<dbReference type="Pfam" id="PF02746">
    <property type="entry name" value="MR_MLE_N"/>
    <property type="match status" value="1"/>
</dbReference>
<feature type="region of interest" description="Disordered" evidence="4">
    <location>
        <begin position="336"/>
        <end position="366"/>
    </location>
</feature>
<dbReference type="InterPro" id="IPR029017">
    <property type="entry name" value="Enolase-like_N"/>
</dbReference>
<comment type="cofactor">
    <cofactor evidence="1">
        <name>Mg(2+)</name>
        <dbReference type="ChEBI" id="CHEBI:18420"/>
    </cofactor>
</comment>
<dbReference type="InterPro" id="IPR036849">
    <property type="entry name" value="Enolase-like_C_sf"/>
</dbReference>
<keyword evidence="3" id="KW-0460">Magnesium</keyword>
<dbReference type="InterPro" id="IPR013341">
    <property type="entry name" value="Mandelate_racemase_N_dom"/>
</dbReference>